<keyword evidence="6" id="KW-1185">Reference proteome</keyword>
<dbReference type="Gene3D" id="2.60.40.1120">
    <property type="entry name" value="Carboxypeptidase-like, regulatory domain"/>
    <property type="match status" value="1"/>
</dbReference>
<evidence type="ECO:0000313" key="5">
    <source>
        <dbReference type="EMBL" id="TCV04126.1"/>
    </source>
</evidence>
<evidence type="ECO:0000256" key="3">
    <source>
        <dbReference type="ARBA" id="ARBA00023237"/>
    </source>
</evidence>
<dbReference type="OrthoDB" id="8727862at2"/>
<dbReference type="AlphaFoldDB" id="A0A4R3VFD1"/>
<keyword evidence="1" id="KW-0813">Transport</keyword>
<dbReference type="Pfam" id="PF07660">
    <property type="entry name" value="STN"/>
    <property type="match status" value="1"/>
</dbReference>
<dbReference type="Pfam" id="PF13715">
    <property type="entry name" value="CarbopepD_reg_2"/>
    <property type="match status" value="1"/>
</dbReference>
<evidence type="ECO:0000313" key="6">
    <source>
        <dbReference type="Proteomes" id="UP000295197"/>
    </source>
</evidence>
<accession>A0A4R3VFD1</accession>
<reference evidence="5 6" key="1">
    <citation type="submission" date="2019-03" db="EMBL/GenBank/DDBJ databases">
        <title>Genomic Encyclopedia of Type Strains, Phase IV (KMG-IV): sequencing the most valuable type-strain genomes for metagenomic binning, comparative biology and taxonomic classification.</title>
        <authorList>
            <person name="Goeker M."/>
        </authorList>
    </citation>
    <scope>NUCLEOTIDE SEQUENCE [LARGE SCALE GENOMIC DNA]</scope>
    <source>
        <strain evidence="5 6">DSM 22362</strain>
    </source>
</reference>
<name>A0A4R3VFD1_9SPHI</name>
<evidence type="ECO:0000256" key="2">
    <source>
        <dbReference type="ARBA" id="ARBA00023136"/>
    </source>
</evidence>
<comment type="caution">
    <text evidence="5">The sequence shown here is derived from an EMBL/GenBank/DDBJ whole genome shotgun (WGS) entry which is preliminary data.</text>
</comment>
<gene>
    <name evidence="5" type="ORF">EDC17_11052</name>
</gene>
<keyword evidence="2" id="KW-0472">Membrane</keyword>
<organism evidence="5 6">
    <name type="scientific">Sphingobacterium alimentarium</name>
    <dbReference type="NCBI Taxonomy" id="797292"/>
    <lineage>
        <taxon>Bacteria</taxon>
        <taxon>Pseudomonadati</taxon>
        <taxon>Bacteroidota</taxon>
        <taxon>Sphingobacteriia</taxon>
        <taxon>Sphingobacteriales</taxon>
        <taxon>Sphingobacteriaceae</taxon>
        <taxon>Sphingobacterium</taxon>
    </lineage>
</organism>
<dbReference type="InterPro" id="IPR011662">
    <property type="entry name" value="Secretin/TonB_short_N"/>
</dbReference>
<dbReference type="EMBL" id="SMBZ01000105">
    <property type="protein sequence ID" value="TCV04126.1"/>
    <property type="molecule type" value="Genomic_DNA"/>
</dbReference>
<dbReference type="SUPFAM" id="SSF49464">
    <property type="entry name" value="Carboxypeptidase regulatory domain-like"/>
    <property type="match status" value="1"/>
</dbReference>
<dbReference type="InterPro" id="IPR008969">
    <property type="entry name" value="CarboxyPept-like_regulatory"/>
</dbReference>
<evidence type="ECO:0000256" key="1">
    <source>
        <dbReference type="ARBA" id="ARBA00022448"/>
    </source>
</evidence>
<dbReference type="GO" id="GO:0019867">
    <property type="term" value="C:outer membrane"/>
    <property type="evidence" value="ECO:0007669"/>
    <property type="project" value="InterPro"/>
</dbReference>
<dbReference type="Proteomes" id="UP000295197">
    <property type="component" value="Unassembled WGS sequence"/>
</dbReference>
<evidence type="ECO:0000259" key="4">
    <source>
        <dbReference type="Pfam" id="PF07660"/>
    </source>
</evidence>
<proteinExistence type="predicted"/>
<feature type="domain" description="Secretin/TonB short N-terminal" evidence="4">
    <location>
        <begin position="68"/>
        <end position="118"/>
    </location>
</feature>
<protein>
    <submittedName>
        <fullName evidence="5">Secretin/TonB-like protein</fullName>
    </submittedName>
</protein>
<dbReference type="Gene3D" id="3.55.50.30">
    <property type="match status" value="1"/>
</dbReference>
<keyword evidence="3" id="KW-0998">Cell outer membrane</keyword>
<sequence length="209" mass="23240">MYKNNTSIVRIHPRLFKCLLIMKFISFFIFGLFIQTQANVFAQKINISVSKAELTDVLNIVQKQTDLDFLFNSSELKNVGKIDLHMSNADLKQVLDQCLSPRGLVYAVQNKTVLIRKAPELGNALSIKDTQQLLLEGKVLDSDMNPVVGASVKVVNSNAATATREDGSFSLSVIQREGQVIITAMGYEDKTISYVTGQQIEVVLNPCER</sequence>